<keyword evidence="2" id="KW-0560">Oxidoreductase</keyword>
<dbReference type="AlphaFoldDB" id="A0A853B4B5"/>
<comment type="caution">
    <text evidence="2">The sequence shown here is derived from an EMBL/GenBank/DDBJ whole genome shotgun (WGS) entry which is preliminary data.</text>
</comment>
<dbReference type="GO" id="GO:0016491">
    <property type="term" value="F:oxidoreductase activity"/>
    <property type="evidence" value="ECO:0007669"/>
    <property type="project" value="UniProtKB-KW"/>
</dbReference>
<feature type="domain" description="NADH:flavin oxidoreductase/NADH oxidase N-terminal" evidence="1">
    <location>
        <begin position="5"/>
        <end position="331"/>
    </location>
</feature>
<keyword evidence="3" id="KW-1185">Reference proteome</keyword>
<evidence type="ECO:0000313" key="3">
    <source>
        <dbReference type="Proteomes" id="UP000549616"/>
    </source>
</evidence>
<dbReference type="GO" id="GO:0010181">
    <property type="term" value="F:FMN binding"/>
    <property type="evidence" value="ECO:0007669"/>
    <property type="project" value="InterPro"/>
</dbReference>
<dbReference type="PANTHER" id="PTHR22893">
    <property type="entry name" value="NADH OXIDOREDUCTASE-RELATED"/>
    <property type="match status" value="1"/>
</dbReference>
<dbReference type="RefSeq" id="WP_179774097.1">
    <property type="nucleotide sequence ID" value="NZ_JACCFK010000001.1"/>
</dbReference>
<sequence>MATTLFDQTRLGDLTLSSRLVMAPLTRTRAGADGVPSPIMETYYAQRSTAGLIIAEGTTPNPVGQTYPGIPGIHSAAQIAGWRRVTGAVAAPMFLQLQHGGRNGHPATSGLTPVAPSPIPLPGTIFTRQGHQPSVTPRELSPVEIASTVADFANAARNAAEAGFAGVEAHAANGHLLHQFLSENTNHRTDGYGGPVSNRIRFAVEVVRALAEAIGPERVGLRISPRNTVNGIAEGDTAPIYRALVGELAGDGLAYLHIVFAEPEDVLFHEIRAAWPGVLMANPKLPGTLPEDGGRREGERLLDAGADLIALGRAFISNPDLVDRFRLGAPLNPLRDGNFMYTGGESGYTDYPALATVAG</sequence>
<dbReference type="Pfam" id="PF00724">
    <property type="entry name" value="Oxidored_FMN"/>
    <property type="match status" value="1"/>
</dbReference>
<accession>A0A853B4B5</accession>
<evidence type="ECO:0000259" key="1">
    <source>
        <dbReference type="Pfam" id="PF00724"/>
    </source>
</evidence>
<organism evidence="2 3">
    <name type="scientific">Amycolatopsis endophytica</name>
    <dbReference type="NCBI Taxonomy" id="860233"/>
    <lineage>
        <taxon>Bacteria</taxon>
        <taxon>Bacillati</taxon>
        <taxon>Actinomycetota</taxon>
        <taxon>Actinomycetes</taxon>
        <taxon>Pseudonocardiales</taxon>
        <taxon>Pseudonocardiaceae</taxon>
        <taxon>Amycolatopsis</taxon>
    </lineage>
</organism>
<reference evidence="2 3" key="1">
    <citation type="submission" date="2020-07" db="EMBL/GenBank/DDBJ databases">
        <title>Sequencing the genomes of 1000 actinobacteria strains.</title>
        <authorList>
            <person name="Klenk H.-P."/>
        </authorList>
    </citation>
    <scope>NUCLEOTIDE SEQUENCE [LARGE SCALE GENOMIC DNA]</scope>
    <source>
        <strain evidence="2 3">DSM 104006</strain>
    </source>
</reference>
<proteinExistence type="predicted"/>
<dbReference type="EC" id="1.-.-.-" evidence="2"/>
<dbReference type="InterPro" id="IPR001155">
    <property type="entry name" value="OxRdtase_FMN_N"/>
</dbReference>
<protein>
    <submittedName>
        <fullName evidence="2">N-ethylmaleimide reductase</fullName>
        <ecNumber evidence="2">1.-.-.-</ecNumber>
    </submittedName>
</protein>
<dbReference type="PANTHER" id="PTHR22893:SF91">
    <property type="entry name" value="NADPH DEHYDROGENASE 2-RELATED"/>
    <property type="match status" value="1"/>
</dbReference>
<dbReference type="SUPFAM" id="SSF51395">
    <property type="entry name" value="FMN-linked oxidoreductases"/>
    <property type="match status" value="1"/>
</dbReference>
<name>A0A853B4B5_9PSEU</name>
<dbReference type="Gene3D" id="3.20.20.70">
    <property type="entry name" value="Aldolase class I"/>
    <property type="match status" value="1"/>
</dbReference>
<evidence type="ECO:0000313" key="2">
    <source>
        <dbReference type="EMBL" id="NYI90033.1"/>
    </source>
</evidence>
<dbReference type="CDD" id="cd02933">
    <property type="entry name" value="OYE_like_FMN"/>
    <property type="match status" value="1"/>
</dbReference>
<gene>
    <name evidence="2" type="ORF">HNR02_003356</name>
</gene>
<dbReference type="Proteomes" id="UP000549616">
    <property type="component" value="Unassembled WGS sequence"/>
</dbReference>
<dbReference type="InterPro" id="IPR013785">
    <property type="entry name" value="Aldolase_TIM"/>
</dbReference>
<dbReference type="EMBL" id="JACCFK010000001">
    <property type="protein sequence ID" value="NYI90033.1"/>
    <property type="molecule type" value="Genomic_DNA"/>
</dbReference>
<dbReference type="InterPro" id="IPR045247">
    <property type="entry name" value="Oye-like"/>
</dbReference>